<accession>G7DXC1</accession>
<dbReference type="OrthoDB" id="40134at2759"/>
<feature type="transmembrane region" description="Helical" evidence="7">
    <location>
        <begin position="294"/>
        <end position="313"/>
    </location>
</feature>
<evidence type="ECO:0000256" key="4">
    <source>
        <dbReference type="ARBA" id="ARBA00022989"/>
    </source>
</evidence>
<comment type="subcellular location">
    <subcellularLocation>
        <location evidence="1">Membrane</location>
    </subcellularLocation>
</comment>
<feature type="transmembrane region" description="Helical" evidence="7">
    <location>
        <begin position="501"/>
        <end position="522"/>
    </location>
</feature>
<feature type="transmembrane region" description="Helical" evidence="7">
    <location>
        <begin position="152"/>
        <end position="172"/>
    </location>
</feature>
<dbReference type="STRING" id="764103.G7DXC1"/>
<organism evidence="9 10">
    <name type="scientific">Mixia osmundae (strain CBS 9802 / IAM 14324 / JCM 22182 / KY 12970)</name>
    <dbReference type="NCBI Taxonomy" id="764103"/>
    <lineage>
        <taxon>Eukaryota</taxon>
        <taxon>Fungi</taxon>
        <taxon>Dikarya</taxon>
        <taxon>Basidiomycota</taxon>
        <taxon>Pucciniomycotina</taxon>
        <taxon>Mixiomycetes</taxon>
        <taxon>Mixiales</taxon>
        <taxon>Mixiaceae</taxon>
        <taxon>Mixia</taxon>
    </lineage>
</organism>
<reference evidence="9 10" key="1">
    <citation type="journal article" date="2011" name="J. Gen. Appl. Microbiol.">
        <title>Draft genome sequencing of the enigmatic basidiomycete Mixia osmundae.</title>
        <authorList>
            <person name="Nishida H."/>
            <person name="Nagatsuka Y."/>
            <person name="Sugiyama J."/>
        </authorList>
    </citation>
    <scope>NUCLEOTIDE SEQUENCE [LARGE SCALE GENOMIC DNA]</scope>
    <source>
        <strain evidence="10">CBS 9802 / IAM 14324 / JCM 22182 / KY 12970</strain>
    </source>
</reference>
<dbReference type="HOGENOM" id="CLU_016053_1_0_1"/>
<keyword evidence="2" id="KW-0813">Transport</keyword>
<gene>
    <name evidence="9" type="primary">Mo01887</name>
    <name evidence="9" type="ORF">E5Q_01887</name>
</gene>
<dbReference type="InParanoid" id="G7DXC1"/>
<feature type="transmembrane region" description="Helical" evidence="7">
    <location>
        <begin position="473"/>
        <end position="495"/>
    </location>
</feature>
<evidence type="ECO:0000256" key="2">
    <source>
        <dbReference type="ARBA" id="ARBA00022448"/>
    </source>
</evidence>
<protein>
    <recommendedName>
        <fullName evidence="8">Amino acid transporter transmembrane domain-containing protein</fullName>
    </recommendedName>
</protein>
<proteinExistence type="predicted"/>
<feature type="transmembrane region" description="Helical" evidence="7">
    <location>
        <begin position="430"/>
        <end position="452"/>
    </location>
</feature>
<comment type="caution">
    <text evidence="9">The sequence shown here is derived from an EMBL/GenBank/DDBJ whole genome shotgun (WGS) entry which is preliminary data.</text>
</comment>
<evidence type="ECO:0000313" key="10">
    <source>
        <dbReference type="Proteomes" id="UP000009131"/>
    </source>
</evidence>
<evidence type="ECO:0000256" key="1">
    <source>
        <dbReference type="ARBA" id="ARBA00004370"/>
    </source>
</evidence>
<feature type="transmembrane region" description="Helical" evidence="7">
    <location>
        <begin position="352"/>
        <end position="372"/>
    </location>
</feature>
<dbReference type="Proteomes" id="UP000009131">
    <property type="component" value="Unassembled WGS sequence"/>
</dbReference>
<feature type="domain" description="Amino acid transporter transmembrane" evidence="8">
    <location>
        <begin position="152"/>
        <end position="516"/>
    </location>
</feature>
<evidence type="ECO:0000256" key="5">
    <source>
        <dbReference type="ARBA" id="ARBA00023136"/>
    </source>
</evidence>
<keyword evidence="10" id="KW-1185">Reference proteome</keyword>
<dbReference type="eggNOG" id="ENOG502QURM">
    <property type="taxonomic scope" value="Eukaryota"/>
</dbReference>
<reference evidence="9 10" key="2">
    <citation type="journal article" date="2012" name="Open Biol.">
        <title>Characteristics of nucleosomes and linker DNA regions on the genome of the basidiomycete Mixia osmundae revealed by mono- and dinucleosome mapping.</title>
        <authorList>
            <person name="Nishida H."/>
            <person name="Kondo S."/>
            <person name="Matsumoto T."/>
            <person name="Suzuki Y."/>
            <person name="Yoshikawa H."/>
            <person name="Taylor T.D."/>
            <person name="Sugiyama J."/>
        </authorList>
    </citation>
    <scope>NUCLEOTIDE SEQUENCE [LARGE SCALE GENOMIC DNA]</scope>
    <source>
        <strain evidence="10">CBS 9802 / IAM 14324 / JCM 22182 / KY 12970</strain>
    </source>
</reference>
<dbReference type="EMBL" id="BABT02000061">
    <property type="protein sequence ID" value="GAA95231.1"/>
    <property type="molecule type" value="Genomic_DNA"/>
</dbReference>
<name>G7DXC1_MIXOS</name>
<evidence type="ECO:0000313" key="9">
    <source>
        <dbReference type="EMBL" id="GAA95231.1"/>
    </source>
</evidence>
<dbReference type="InterPro" id="IPR013057">
    <property type="entry name" value="AA_transpt_TM"/>
</dbReference>
<feature type="transmembrane region" description="Helical" evidence="7">
    <location>
        <begin position="563"/>
        <end position="586"/>
    </location>
</feature>
<evidence type="ECO:0000259" key="8">
    <source>
        <dbReference type="Pfam" id="PF01490"/>
    </source>
</evidence>
<evidence type="ECO:0000256" key="3">
    <source>
        <dbReference type="ARBA" id="ARBA00022692"/>
    </source>
</evidence>
<feature type="transmembrane region" description="Helical" evidence="7">
    <location>
        <begin position="384"/>
        <end position="404"/>
    </location>
</feature>
<dbReference type="Pfam" id="PF01490">
    <property type="entry name" value="Aa_trans"/>
    <property type="match status" value="1"/>
</dbReference>
<sequence length="615" mass="67792">MAMVGNMMANEALVRDLDSGDHHRQSVTVERANGETEEIETRFYQDSHDVPLSEIFYYARLQREREDAYVHTGEEEGASPWVRTFKKLSNRKVADVAPEAIDDPTGKHAPAAAMVGENDEKHGSSLTDEKAAHIIVDDDSAMHRNASAALRTASWGSIFYLITTDILGPYSAPYLFAQVGYGSGVTVFIFFGIFAGYGGFLIWHMFLGLDSLQYPMRTFGDLCGRVLGRPARHMSNFLQAAQLITNVAIITLGNGQGLSQVSKFKLCFVVCNVLWMASGMILGQVRTLKKFGWLATLAIYMNLLVIIITMGVVCHQVPNYGANGESQYQNPDGSWMPVQTFLEVSQPFEGKLVGILQVVFSYGGAMVFCEFMSEMRRPFDFWKAMLWGQLFIFVVYMTFGLVVYSQQGQYVVNPANQGISGYVMQTITNMISLTAGIIAAALYGNIGIKLLYNNILVTFFKAPELHTKGGKMLWIPVVIAFWAGAFAIGSAIPAFSALSGIVAAFAILQFSYTFPIGLSVVYQIKRDAVMLPGGEGEFDPANPNPTKDTWRQMSRWKRAIGHWWYIKAFNFIIFLACLAMTGLSAYSSIEAIIEAFSSGAITAFTCCSPVNPAGC</sequence>
<evidence type="ECO:0000256" key="6">
    <source>
        <dbReference type="SAM" id="MobiDB-lite"/>
    </source>
</evidence>
<keyword evidence="3 7" id="KW-0812">Transmembrane</keyword>
<feature type="transmembrane region" description="Helical" evidence="7">
    <location>
        <begin position="184"/>
        <end position="207"/>
    </location>
</feature>
<feature type="region of interest" description="Disordered" evidence="6">
    <location>
        <begin position="15"/>
        <end position="38"/>
    </location>
</feature>
<keyword evidence="5 7" id="KW-0472">Membrane</keyword>
<dbReference type="GO" id="GO:0016020">
    <property type="term" value="C:membrane"/>
    <property type="evidence" value="ECO:0007669"/>
    <property type="project" value="UniProtKB-SubCell"/>
</dbReference>
<dbReference type="PANTHER" id="PTHR48017">
    <property type="entry name" value="OS05G0424000 PROTEIN-RELATED"/>
    <property type="match status" value="1"/>
</dbReference>
<keyword evidence="4 7" id="KW-1133">Transmembrane helix</keyword>
<dbReference type="AlphaFoldDB" id="G7DXC1"/>
<feature type="compositionally biased region" description="Basic and acidic residues" evidence="6">
    <location>
        <begin position="15"/>
        <end position="24"/>
    </location>
</feature>
<evidence type="ECO:0000256" key="7">
    <source>
        <dbReference type="SAM" id="Phobius"/>
    </source>
</evidence>